<organism evidence="1 2">
    <name type="scientific">Akkermansia biwaensis</name>
    <dbReference type="NCBI Taxonomy" id="2946555"/>
    <lineage>
        <taxon>Bacteria</taxon>
        <taxon>Pseudomonadati</taxon>
        <taxon>Verrucomicrobiota</taxon>
        <taxon>Verrucomicrobiia</taxon>
        <taxon>Verrucomicrobiales</taxon>
        <taxon>Akkermansiaceae</taxon>
        <taxon>Akkermansia</taxon>
    </lineage>
</organism>
<keyword evidence="2" id="KW-1185">Reference proteome</keyword>
<proteinExistence type="predicted"/>
<sequence>MSSSTIVLSNMIKLIHFSWQDTCRIEKNRLFRSRGQDSAIILEWEGGMPSLLFWPRYHSVERLVYNPATDSCFVVSREGCFRTTCFSESVTGPHFTLHEASRTLFYLIPKNANSTQMGTVLHELGFHPNQSSPSKVWDDVARRHLVYHQDYDETVHGDYKHVAVYRDPLDRFINLANYAWCIDRGLFHPYTRECSTKSALIDTLLLLISMNRSNHPGVFEQHLEGQAWYYHHAPRIDVVIPIERLNDYMRQVMKVEPFFCNVDSRSELTVGDMSAGHMDMLRDVWSEDFNLKEEYGHLFWEGTERP</sequence>
<dbReference type="EMBL" id="AP025943">
    <property type="protein sequence ID" value="BDL42615.1"/>
    <property type="molecule type" value="Genomic_DNA"/>
</dbReference>
<evidence type="ECO:0000313" key="1">
    <source>
        <dbReference type="EMBL" id="BDL42615.1"/>
    </source>
</evidence>
<dbReference type="Proteomes" id="UP001062263">
    <property type="component" value="Chromosome"/>
</dbReference>
<evidence type="ECO:0000313" key="2">
    <source>
        <dbReference type="Proteomes" id="UP001062263"/>
    </source>
</evidence>
<accession>A0ABM7ZD67</accession>
<name>A0ABM7ZD67_9BACT</name>
<protein>
    <recommendedName>
        <fullName evidence="3">Sulfotransferase domain-containing protein</fullName>
    </recommendedName>
</protein>
<reference evidence="1" key="1">
    <citation type="submission" date="2022-06" db="EMBL/GenBank/DDBJ databases">
        <title>Akkermansia biwalacus sp. nov., an anaerobic mucin-degrading bacterium isolated from human intestine.</title>
        <authorList>
            <person name="Kobayashi Y."/>
            <person name="Inoue S."/>
            <person name="Kawahara T."/>
            <person name="Kohda N."/>
        </authorList>
    </citation>
    <scope>NUCLEOTIDE SEQUENCE</scope>
    <source>
        <strain evidence="1">WON2089</strain>
    </source>
</reference>
<gene>
    <name evidence="1" type="ORF">Abiwalacus_01890</name>
</gene>
<evidence type="ECO:0008006" key="3">
    <source>
        <dbReference type="Google" id="ProtNLM"/>
    </source>
</evidence>